<dbReference type="SUPFAM" id="SSF88697">
    <property type="entry name" value="PUA domain-like"/>
    <property type="match status" value="1"/>
</dbReference>
<dbReference type="SUPFAM" id="SSF75217">
    <property type="entry name" value="alpha/beta knot"/>
    <property type="match status" value="1"/>
</dbReference>
<feature type="domain" description="Ribosomal RNA small subunit methyltransferase E PUA-like" evidence="12">
    <location>
        <begin position="18"/>
        <end position="60"/>
    </location>
</feature>
<evidence type="ECO:0000256" key="5">
    <source>
        <dbReference type="ARBA" id="ARBA00022603"/>
    </source>
</evidence>
<dbReference type="InterPro" id="IPR015947">
    <property type="entry name" value="PUA-like_sf"/>
</dbReference>
<evidence type="ECO:0000256" key="1">
    <source>
        <dbReference type="ARBA" id="ARBA00004496"/>
    </source>
</evidence>
<gene>
    <name evidence="13" type="primary">rsmE</name>
    <name evidence="13" type="ORF">NCTC13067_02494</name>
</gene>
<dbReference type="GO" id="GO:0070475">
    <property type="term" value="P:rRNA base methylation"/>
    <property type="evidence" value="ECO:0007669"/>
    <property type="project" value="TreeGrafter"/>
</dbReference>
<dbReference type="RefSeq" id="WP_025067519.1">
    <property type="nucleotide sequence ID" value="NZ_JAHXCJ010000005.1"/>
</dbReference>
<sequence length="259" mass="29080">MKEARYFYVPNAAALNELPAEEAVHALRVLRLKEGDEMFLMDGEGNFYQAEVVLATAKKCVYIIRQTMRQKPAWSGRIHLAIAPTKDMGRMEWMAEKATEVGFDEISFLDCRFSERKTLRADRIEKIVVSAVKQSRKGWKPLVNPMSSFSSFVENCPDKGRKFICHCYPEIPRTDFFTAINSALQPGIFLQNGPEAQKEHPSGAADITVLIGPEGDFSIEEVRLAMAHGFESVTLGKSRLRTETAGLSAVMMSQLARRV</sequence>
<dbReference type="Gene3D" id="2.40.240.20">
    <property type="entry name" value="Hypothetical PUA domain-like, domain 1"/>
    <property type="match status" value="1"/>
</dbReference>
<dbReference type="InterPro" id="IPR029026">
    <property type="entry name" value="tRNA_m1G_MTases_N"/>
</dbReference>
<dbReference type="InterPro" id="IPR046887">
    <property type="entry name" value="RsmE_PUA-like"/>
</dbReference>
<comment type="similarity">
    <text evidence="2 10">Belongs to the RNA methyltransferase RsmE family.</text>
</comment>
<name>A0A379EEH3_9BACT</name>
<evidence type="ECO:0000256" key="4">
    <source>
        <dbReference type="ARBA" id="ARBA00022552"/>
    </source>
</evidence>
<evidence type="ECO:0000256" key="10">
    <source>
        <dbReference type="PIRNR" id="PIRNR015601"/>
    </source>
</evidence>
<dbReference type="InterPro" id="IPR029028">
    <property type="entry name" value="Alpha/beta_knot_MTases"/>
</dbReference>
<keyword evidence="3 10" id="KW-0963">Cytoplasm</keyword>
<keyword evidence="7 10" id="KW-0949">S-adenosyl-L-methionine</keyword>
<evidence type="ECO:0000259" key="11">
    <source>
        <dbReference type="Pfam" id="PF04452"/>
    </source>
</evidence>
<dbReference type="Pfam" id="PF04452">
    <property type="entry name" value="Methyltrans_RNA"/>
    <property type="match status" value="1"/>
</dbReference>
<dbReference type="EMBL" id="UGTM01000002">
    <property type="protein sequence ID" value="SUB94621.1"/>
    <property type="molecule type" value="Genomic_DNA"/>
</dbReference>
<comment type="subcellular location">
    <subcellularLocation>
        <location evidence="1 10">Cytoplasm</location>
    </subcellularLocation>
</comment>
<dbReference type="Gene3D" id="3.40.1280.10">
    <property type="match status" value="1"/>
</dbReference>
<comment type="catalytic activity">
    <reaction evidence="9 10">
        <text>uridine(1498) in 16S rRNA + S-adenosyl-L-methionine = N(3)-methyluridine(1498) in 16S rRNA + S-adenosyl-L-homocysteine + H(+)</text>
        <dbReference type="Rhea" id="RHEA:42920"/>
        <dbReference type="Rhea" id="RHEA-COMP:10283"/>
        <dbReference type="Rhea" id="RHEA-COMP:10284"/>
        <dbReference type="ChEBI" id="CHEBI:15378"/>
        <dbReference type="ChEBI" id="CHEBI:57856"/>
        <dbReference type="ChEBI" id="CHEBI:59789"/>
        <dbReference type="ChEBI" id="CHEBI:65315"/>
        <dbReference type="ChEBI" id="CHEBI:74502"/>
        <dbReference type="EC" id="2.1.1.193"/>
    </reaction>
</comment>
<evidence type="ECO:0000256" key="7">
    <source>
        <dbReference type="ARBA" id="ARBA00022691"/>
    </source>
</evidence>
<dbReference type="GO" id="GO:0070042">
    <property type="term" value="F:rRNA (uridine-N3-)-methyltransferase activity"/>
    <property type="evidence" value="ECO:0007669"/>
    <property type="project" value="TreeGrafter"/>
</dbReference>
<dbReference type="GO" id="GO:0005737">
    <property type="term" value="C:cytoplasm"/>
    <property type="evidence" value="ECO:0007669"/>
    <property type="project" value="UniProtKB-SubCell"/>
</dbReference>
<keyword evidence="5 10" id="KW-0489">Methyltransferase</keyword>
<dbReference type="NCBIfam" id="TIGR00046">
    <property type="entry name" value="RsmE family RNA methyltransferase"/>
    <property type="match status" value="1"/>
</dbReference>
<evidence type="ECO:0000256" key="6">
    <source>
        <dbReference type="ARBA" id="ARBA00022679"/>
    </source>
</evidence>
<dbReference type="EC" id="2.1.1.193" evidence="10"/>
<keyword evidence="4 10" id="KW-0698">rRNA processing</keyword>
<dbReference type="Proteomes" id="UP000255469">
    <property type="component" value="Unassembled WGS sequence"/>
</dbReference>
<evidence type="ECO:0000256" key="9">
    <source>
        <dbReference type="ARBA" id="ARBA00047944"/>
    </source>
</evidence>
<feature type="domain" description="Ribosomal RNA small subunit methyltransferase E methyltransferase" evidence="11">
    <location>
        <begin position="77"/>
        <end position="251"/>
    </location>
</feature>
<accession>A0A379EEH3</accession>
<evidence type="ECO:0000313" key="14">
    <source>
        <dbReference type="Proteomes" id="UP000255469"/>
    </source>
</evidence>
<dbReference type="AlphaFoldDB" id="A0A379EEH3"/>
<dbReference type="PANTHER" id="PTHR30027">
    <property type="entry name" value="RIBOSOMAL RNA SMALL SUBUNIT METHYLTRANSFERASE E"/>
    <property type="match status" value="1"/>
</dbReference>
<dbReference type="Pfam" id="PF20260">
    <property type="entry name" value="PUA_4"/>
    <property type="match status" value="1"/>
</dbReference>
<dbReference type="InterPro" id="IPR046886">
    <property type="entry name" value="RsmE_MTase_dom"/>
</dbReference>
<dbReference type="PIRSF" id="PIRSF015601">
    <property type="entry name" value="MTase_slr0722"/>
    <property type="match status" value="1"/>
</dbReference>
<reference evidence="13 14" key="1">
    <citation type="submission" date="2018-06" db="EMBL/GenBank/DDBJ databases">
        <authorList>
            <consortium name="Pathogen Informatics"/>
            <person name="Doyle S."/>
        </authorList>
    </citation>
    <scope>NUCLEOTIDE SEQUENCE [LARGE SCALE GENOMIC DNA]</scope>
    <source>
        <strain evidence="13 14">NCTC13067</strain>
    </source>
</reference>
<protein>
    <recommendedName>
        <fullName evidence="10">Ribosomal RNA small subunit methyltransferase E</fullName>
        <ecNumber evidence="10">2.1.1.193</ecNumber>
    </recommendedName>
</protein>
<dbReference type="PANTHER" id="PTHR30027:SF3">
    <property type="entry name" value="16S RRNA (URACIL(1498)-N(3))-METHYLTRANSFERASE"/>
    <property type="match status" value="1"/>
</dbReference>
<organism evidence="13 14">
    <name type="scientific">Prevotella denticola</name>
    <dbReference type="NCBI Taxonomy" id="28129"/>
    <lineage>
        <taxon>Bacteria</taxon>
        <taxon>Pseudomonadati</taxon>
        <taxon>Bacteroidota</taxon>
        <taxon>Bacteroidia</taxon>
        <taxon>Bacteroidales</taxon>
        <taxon>Prevotellaceae</taxon>
        <taxon>Prevotella</taxon>
    </lineage>
</organism>
<dbReference type="CDD" id="cd18084">
    <property type="entry name" value="RsmE-like"/>
    <property type="match status" value="1"/>
</dbReference>
<proteinExistence type="inferred from homology"/>
<evidence type="ECO:0000313" key="13">
    <source>
        <dbReference type="EMBL" id="SUB94621.1"/>
    </source>
</evidence>
<keyword evidence="6 10" id="KW-0808">Transferase</keyword>
<dbReference type="InterPro" id="IPR006700">
    <property type="entry name" value="RsmE"/>
</dbReference>
<evidence type="ECO:0000259" key="12">
    <source>
        <dbReference type="Pfam" id="PF20260"/>
    </source>
</evidence>
<evidence type="ECO:0000256" key="8">
    <source>
        <dbReference type="ARBA" id="ARBA00025699"/>
    </source>
</evidence>
<evidence type="ECO:0000256" key="3">
    <source>
        <dbReference type="ARBA" id="ARBA00022490"/>
    </source>
</evidence>
<comment type="function">
    <text evidence="8 10">Specifically methylates the N3 position of the uracil ring of uridine 1498 (m3U1498) in 16S rRNA. Acts on the fully assembled 30S ribosomal subunit.</text>
</comment>
<evidence type="ECO:0000256" key="2">
    <source>
        <dbReference type="ARBA" id="ARBA00005528"/>
    </source>
</evidence>